<keyword evidence="13 19" id="KW-0472">Membrane</keyword>
<dbReference type="OrthoDB" id="9794626at2"/>
<evidence type="ECO:0000256" key="6">
    <source>
        <dbReference type="ARBA" id="ARBA00015850"/>
    </source>
</evidence>
<dbReference type="GO" id="GO:0008818">
    <property type="term" value="F:cobalamin 5'-phosphate synthase activity"/>
    <property type="evidence" value="ECO:0007669"/>
    <property type="project" value="UniProtKB-UniRule"/>
</dbReference>
<keyword evidence="12 19" id="KW-1133">Transmembrane helix</keyword>
<evidence type="ECO:0000256" key="14">
    <source>
        <dbReference type="ARBA" id="ARBA00025228"/>
    </source>
</evidence>
<dbReference type="GO" id="GO:0009236">
    <property type="term" value="P:cobalamin biosynthetic process"/>
    <property type="evidence" value="ECO:0007669"/>
    <property type="project" value="UniProtKB-UniRule"/>
</dbReference>
<dbReference type="GO" id="GO:0051073">
    <property type="term" value="F:adenosylcobinamide-GDP ribazoletransferase activity"/>
    <property type="evidence" value="ECO:0007669"/>
    <property type="project" value="UniProtKB-UniRule"/>
</dbReference>
<feature type="transmembrane region" description="Helical" evidence="19">
    <location>
        <begin position="68"/>
        <end position="86"/>
    </location>
</feature>
<comment type="catalytic activity">
    <reaction evidence="17 19">
        <text>alpha-ribazole + adenosylcob(III)inamide-GDP = adenosylcob(III)alamin + GMP + H(+)</text>
        <dbReference type="Rhea" id="RHEA:16049"/>
        <dbReference type="ChEBI" id="CHEBI:10329"/>
        <dbReference type="ChEBI" id="CHEBI:15378"/>
        <dbReference type="ChEBI" id="CHEBI:18408"/>
        <dbReference type="ChEBI" id="CHEBI:58115"/>
        <dbReference type="ChEBI" id="CHEBI:60487"/>
        <dbReference type="EC" id="2.7.8.26"/>
    </reaction>
</comment>
<dbReference type="PANTHER" id="PTHR34148:SF1">
    <property type="entry name" value="ADENOSYLCOBINAMIDE-GDP RIBAZOLETRANSFERASE"/>
    <property type="match status" value="1"/>
</dbReference>
<keyword evidence="11 19" id="KW-0460">Magnesium</keyword>
<comment type="function">
    <text evidence="14 19">Joins adenosylcobinamide-GDP and alpha-ribazole to generate adenosylcobalamin (Ado-cobalamin). Also synthesizes adenosylcobalamin 5'-phosphate from adenosylcobinamide-GDP and alpha-ribazole 5'-phosphate.</text>
</comment>
<feature type="transmembrane region" description="Helical" evidence="19">
    <location>
        <begin position="43"/>
        <end position="62"/>
    </location>
</feature>
<sequence>MKGATNPLAELRYFFTALGYFTRVPVPRWVGFEPQWLNAAARYFPLVGALLGALAALVYLAALHVFPASVAVLLSMGATLLATGAFHEDGLADSIDAFGGAYQREDVLRIMHDSRIGAFGAIGLVVSLALKWQTLAALPPLRAATLMIAGHAASRALAISYLVSLDYVRPEGKAKPVAQRMSALALSCACLFGLPWLLWPAWPDWGAGVATLAVLVALRYALGRYFVRRIGGYTGDCLGFAQQVFELAIYLMGLAWISS</sequence>
<dbReference type="Proteomes" id="UP000295722">
    <property type="component" value="Unassembled WGS sequence"/>
</dbReference>
<keyword evidence="7 19" id="KW-1003">Cell membrane</keyword>
<dbReference type="AlphaFoldDB" id="A0A4R5M635"/>
<accession>A0A4R5M635</accession>
<evidence type="ECO:0000256" key="1">
    <source>
        <dbReference type="ARBA" id="ARBA00001946"/>
    </source>
</evidence>
<organism evidence="20 21">
    <name type="scientific">Paraburkholderia silviterrae</name>
    <dbReference type="NCBI Taxonomy" id="2528715"/>
    <lineage>
        <taxon>Bacteria</taxon>
        <taxon>Pseudomonadati</taxon>
        <taxon>Pseudomonadota</taxon>
        <taxon>Betaproteobacteria</taxon>
        <taxon>Burkholderiales</taxon>
        <taxon>Burkholderiaceae</taxon>
        <taxon>Paraburkholderia</taxon>
    </lineage>
</organism>
<comment type="pathway">
    <text evidence="3 19">Cofactor biosynthesis; adenosylcobalamin biosynthesis; adenosylcobalamin from cob(II)yrinate a,c-diamide: step 7/7.</text>
</comment>
<evidence type="ECO:0000313" key="21">
    <source>
        <dbReference type="Proteomes" id="UP000295722"/>
    </source>
</evidence>
<feature type="transmembrane region" description="Helical" evidence="19">
    <location>
        <begin position="180"/>
        <end position="199"/>
    </location>
</feature>
<evidence type="ECO:0000256" key="5">
    <source>
        <dbReference type="ARBA" id="ARBA00013200"/>
    </source>
</evidence>
<gene>
    <name evidence="19" type="primary">cobS</name>
    <name evidence="20" type="ORF">EYW47_24980</name>
</gene>
<dbReference type="NCBIfam" id="NF001277">
    <property type="entry name" value="PRK00235.1-3"/>
    <property type="match status" value="1"/>
</dbReference>
<dbReference type="UniPathway" id="UPA00148">
    <property type="reaction ID" value="UER00238"/>
</dbReference>
<dbReference type="RefSeq" id="WP_133197513.1">
    <property type="nucleotide sequence ID" value="NZ_JBHUCW010000013.1"/>
</dbReference>
<protein>
    <recommendedName>
        <fullName evidence="6 19">Adenosylcobinamide-GDP ribazoletransferase</fullName>
        <ecNumber evidence="5 19">2.7.8.26</ecNumber>
    </recommendedName>
    <alternativeName>
        <fullName evidence="16 19">Cobalamin synthase</fullName>
    </alternativeName>
    <alternativeName>
        <fullName evidence="15 19">Cobalamin-5'-phosphate synthase</fullName>
    </alternativeName>
</protein>
<name>A0A4R5M635_9BURK</name>
<feature type="transmembrane region" description="Helical" evidence="19">
    <location>
        <begin position="205"/>
        <end position="222"/>
    </location>
</feature>
<comment type="cofactor">
    <cofactor evidence="1 19">
        <name>Mg(2+)</name>
        <dbReference type="ChEBI" id="CHEBI:18420"/>
    </cofactor>
</comment>
<comment type="catalytic activity">
    <reaction evidence="18 19">
        <text>alpha-ribazole 5'-phosphate + adenosylcob(III)inamide-GDP = adenosylcob(III)alamin 5'-phosphate + GMP + H(+)</text>
        <dbReference type="Rhea" id="RHEA:23560"/>
        <dbReference type="ChEBI" id="CHEBI:15378"/>
        <dbReference type="ChEBI" id="CHEBI:57918"/>
        <dbReference type="ChEBI" id="CHEBI:58115"/>
        <dbReference type="ChEBI" id="CHEBI:60487"/>
        <dbReference type="ChEBI" id="CHEBI:60493"/>
        <dbReference type="EC" id="2.7.8.26"/>
    </reaction>
</comment>
<evidence type="ECO:0000256" key="4">
    <source>
        <dbReference type="ARBA" id="ARBA00010561"/>
    </source>
</evidence>
<proteinExistence type="inferred from homology"/>
<dbReference type="EMBL" id="SMRP01000014">
    <property type="protein sequence ID" value="TDG20790.1"/>
    <property type="molecule type" value="Genomic_DNA"/>
</dbReference>
<evidence type="ECO:0000313" key="20">
    <source>
        <dbReference type="EMBL" id="TDG20790.1"/>
    </source>
</evidence>
<keyword evidence="10 19" id="KW-0812">Transmembrane</keyword>
<evidence type="ECO:0000256" key="2">
    <source>
        <dbReference type="ARBA" id="ARBA00004651"/>
    </source>
</evidence>
<evidence type="ECO:0000256" key="13">
    <source>
        <dbReference type="ARBA" id="ARBA00023136"/>
    </source>
</evidence>
<evidence type="ECO:0000256" key="9">
    <source>
        <dbReference type="ARBA" id="ARBA00022679"/>
    </source>
</evidence>
<dbReference type="GO" id="GO:0005886">
    <property type="term" value="C:plasma membrane"/>
    <property type="evidence" value="ECO:0007669"/>
    <property type="project" value="UniProtKB-SubCell"/>
</dbReference>
<evidence type="ECO:0000256" key="7">
    <source>
        <dbReference type="ARBA" id="ARBA00022475"/>
    </source>
</evidence>
<evidence type="ECO:0000256" key="19">
    <source>
        <dbReference type="HAMAP-Rule" id="MF_00719"/>
    </source>
</evidence>
<dbReference type="Pfam" id="PF02654">
    <property type="entry name" value="CobS"/>
    <property type="match status" value="1"/>
</dbReference>
<keyword evidence="9 19" id="KW-0808">Transferase</keyword>
<evidence type="ECO:0000256" key="11">
    <source>
        <dbReference type="ARBA" id="ARBA00022842"/>
    </source>
</evidence>
<evidence type="ECO:0000256" key="3">
    <source>
        <dbReference type="ARBA" id="ARBA00004663"/>
    </source>
</evidence>
<dbReference type="InterPro" id="IPR003805">
    <property type="entry name" value="CobS"/>
</dbReference>
<comment type="similarity">
    <text evidence="4 19">Belongs to the CobS family.</text>
</comment>
<dbReference type="EC" id="2.7.8.26" evidence="5 19"/>
<dbReference type="PANTHER" id="PTHR34148">
    <property type="entry name" value="ADENOSYLCOBINAMIDE-GDP RIBAZOLETRANSFERASE"/>
    <property type="match status" value="1"/>
</dbReference>
<keyword evidence="21" id="KW-1185">Reference proteome</keyword>
<comment type="caution">
    <text evidence="20">The sequence shown here is derived from an EMBL/GenBank/DDBJ whole genome shotgun (WGS) entry which is preliminary data.</text>
</comment>
<reference evidence="20 21" key="1">
    <citation type="submission" date="2019-03" db="EMBL/GenBank/DDBJ databases">
        <title>Paraburkholderia sp. 4M-K11, isolated from subtropical forest soil.</title>
        <authorList>
            <person name="Gao Z.-H."/>
            <person name="Qiu L.-H."/>
        </authorList>
    </citation>
    <scope>NUCLEOTIDE SEQUENCE [LARGE SCALE GENOMIC DNA]</scope>
    <source>
        <strain evidence="20 21">4M-K11</strain>
    </source>
</reference>
<evidence type="ECO:0000256" key="18">
    <source>
        <dbReference type="ARBA" id="ARBA00049504"/>
    </source>
</evidence>
<keyword evidence="8 19" id="KW-0169">Cobalamin biosynthesis</keyword>
<dbReference type="HAMAP" id="MF_00719">
    <property type="entry name" value="CobS"/>
    <property type="match status" value="1"/>
</dbReference>
<evidence type="ECO:0000256" key="12">
    <source>
        <dbReference type="ARBA" id="ARBA00022989"/>
    </source>
</evidence>
<evidence type="ECO:0000256" key="16">
    <source>
        <dbReference type="ARBA" id="ARBA00032853"/>
    </source>
</evidence>
<comment type="subcellular location">
    <subcellularLocation>
        <location evidence="2 19">Cell membrane</location>
        <topology evidence="2 19">Multi-pass membrane protein</topology>
    </subcellularLocation>
</comment>
<feature type="transmembrane region" description="Helical" evidence="19">
    <location>
        <begin position="116"/>
        <end position="134"/>
    </location>
</feature>
<evidence type="ECO:0000256" key="8">
    <source>
        <dbReference type="ARBA" id="ARBA00022573"/>
    </source>
</evidence>
<evidence type="ECO:0000256" key="15">
    <source>
        <dbReference type="ARBA" id="ARBA00032605"/>
    </source>
</evidence>
<evidence type="ECO:0000256" key="17">
    <source>
        <dbReference type="ARBA" id="ARBA00048623"/>
    </source>
</evidence>
<evidence type="ECO:0000256" key="10">
    <source>
        <dbReference type="ARBA" id="ARBA00022692"/>
    </source>
</evidence>